<evidence type="ECO:0000256" key="1">
    <source>
        <dbReference type="SAM" id="SignalP"/>
    </source>
</evidence>
<keyword evidence="3" id="KW-1185">Reference proteome</keyword>
<feature type="signal peptide" evidence="1">
    <location>
        <begin position="1"/>
        <end position="24"/>
    </location>
</feature>
<name>A0ABT1IDU8_9PSEU</name>
<organism evidence="2 3">
    <name type="scientific">Actinokineospora diospyrosa</name>
    <dbReference type="NCBI Taxonomy" id="103728"/>
    <lineage>
        <taxon>Bacteria</taxon>
        <taxon>Bacillati</taxon>
        <taxon>Actinomycetota</taxon>
        <taxon>Actinomycetes</taxon>
        <taxon>Pseudonocardiales</taxon>
        <taxon>Pseudonocardiaceae</taxon>
        <taxon>Actinokineospora</taxon>
    </lineage>
</organism>
<accession>A0ABT1IDU8</accession>
<evidence type="ECO:0000313" key="2">
    <source>
        <dbReference type="EMBL" id="MCP2270804.1"/>
    </source>
</evidence>
<dbReference type="EMBL" id="JAMTCO010000008">
    <property type="protein sequence ID" value="MCP2270804.1"/>
    <property type="molecule type" value="Genomic_DNA"/>
</dbReference>
<proteinExistence type="predicted"/>
<gene>
    <name evidence="2" type="ORF">LV75_003316</name>
</gene>
<comment type="caution">
    <text evidence="2">The sequence shown here is derived from an EMBL/GenBank/DDBJ whole genome shotgun (WGS) entry which is preliminary data.</text>
</comment>
<evidence type="ECO:0000313" key="3">
    <source>
        <dbReference type="Proteomes" id="UP001205185"/>
    </source>
</evidence>
<protein>
    <submittedName>
        <fullName evidence="2">Uncharacterized protein</fullName>
    </submittedName>
</protein>
<dbReference type="RefSeq" id="WP_253887776.1">
    <property type="nucleotide sequence ID" value="NZ_BAAAVB010000013.1"/>
</dbReference>
<dbReference type="Proteomes" id="UP001205185">
    <property type="component" value="Unassembled WGS sequence"/>
</dbReference>
<reference evidence="2 3" key="1">
    <citation type="submission" date="2022-06" db="EMBL/GenBank/DDBJ databases">
        <title>Genomic Encyclopedia of Archaeal and Bacterial Type Strains, Phase II (KMG-II): from individual species to whole genera.</title>
        <authorList>
            <person name="Goeker M."/>
        </authorList>
    </citation>
    <scope>NUCLEOTIDE SEQUENCE [LARGE SCALE GENOMIC DNA]</scope>
    <source>
        <strain evidence="2 3">DSM 44255</strain>
    </source>
</reference>
<feature type="chain" id="PRO_5045052127" evidence="1">
    <location>
        <begin position="25"/>
        <end position="169"/>
    </location>
</feature>
<sequence>MLGRTRISVLVTALAAGLTTVATAGTAAADNPVLAPYASYAAVVNKDGNLLRGRNVEQVRRVDTGQYCLNFTALFDVNTSVVSATLNFFVFPGAIRLSNTTHKKCDNDTRSVYTTAVKLDEGKFVWSDTGVHVRRLLIGWFLPGPDVPCSNHIGRSGSQLAGSSVSRRA</sequence>
<keyword evidence="1" id="KW-0732">Signal</keyword>